<gene>
    <name evidence="2" type="ORF">EBB06_12295</name>
</gene>
<reference evidence="2 3" key="1">
    <citation type="submission" date="2018-10" db="EMBL/GenBank/DDBJ databases">
        <title>Draft genome of Fastidiocella sp. strain 375T, a bacterium isolated from a karstic cave dripping water.</title>
        <authorList>
            <person name="Coelho C."/>
            <person name="Verissimo A."/>
            <person name="Tiago I."/>
        </authorList>
    </citation>
    <scope>NUCLEOTIDE SEQUENCE [LARGE SCALE GENOMIC DNA]</scope>
    <source>
        <strain evidence="2 3">CAVE-375</strain>
    </source>
</reference>
<keyword evidence="1" id="KW-1133">Transmembrane helix</keyword>
<feature type="transmembrane region" description="Helical" evidence="1">
    <location>
        <begin position="50"/>
        <end position="69"/>
    </location>
</feature>
<dbReference type="EMBL" id="REGR01000014">
    <property type="protein sequence ID" value="RXZ42669.1"/>
    <property type="molecule type" value="Genomic_DNA"/>
</dbReference>
<keyword evidence="1" id="KW-0812">Transmembrane</keyword>
<comment type="caution">
    <text evidence="2">The sequence shown here is derived from an EMBL/GenBank/DDBJ whole genome shotgun (WGS) entry which is preliminary data.</text>
</comment>
<name>A0ABY0FE89_9NEIS</name>
<evidence type="ECO:0000313" key="3">
    <source>
        <dbReference type="Proteomes" id="UP000290682"/>
    </source>
</evidence>
<organism evidence="2 3">
    <name type="scientific">Crenobacter cavernae</name>
    <dbReference type="NCBI Taxonomy" id="2290923"/>
    <lineage>
        <taxon>Bacteria</taxon>
        <taxon>Pseudomonadati</taxon>
        <taxon>Pseudomonadota</taxon>
        <taxon>Betaproteobacteria</taxon>
        <taxon>Neisseriales</taxon>
        <taxon>Neisseriaceae</taxon>
        <taxon>Crenobacter</taxon>
    </lineage>
</organism>
<evidence type="ECO:0000313" key="2">
    <source>
        <dbReference type="EMBL" id="RXZ42669.1"/>
    </source>
</evidence>
<evidence type="ECO:0008006" key="4">
    <source>
        <dbReference type="Google" id="ProtNLM"/>
    </source>
</evidence>
<protein>
    <recommendedName>
        <fullName evidence="4">SLATT domain-containing protein</fullName>
    </recommendedName>
</protein>
<accession>A0ABY0FE89</accession>
<keyword evidence="3" id="KW-1185">Reference proteome</keyword>
<sequence length="156" mass="17431">MARHDLEFQLNYSILLEEMQMTLMGRIDRLFVTAQLFLGCATVFDAMPTWLTGGFVSLLAIFQVVYQFGARSMEAKIHRGTYLGIRRKLANLTDEELDRALVEAQGNDSSVSGSLTNPAWVAAARQMGLPVTDQQWRFSLLERAAAFFAGNLPRPA</sequence>
<dbReference type="Proteomes" id="UP000290682">
    <property type="component" value="Unassembled WGS sequence"/>
</dbReference>
<evidence type="ECO:0000256" key="1">
    <source>
        <dbReference type="SAM" id="Phobius"/>
    </source>
</evidence>
<keyword evidence="1" id="KW-0472">Membrane</keyword>
<dbReference type="RefSeq" id="WP_129213458.1">
    <property type="nucleotide sequence ID" value="NZ_REGR01000014.1"/>
</dbReference>
<proteinExistence type="predicted"/>